<evidence type="ECO:0000313" key="2">
    <source>
        <dbReference type="Proteomes" id="UP000337909"/>
    </source>
</evidence>
<evidence type="ECO:0000313" key="1">
    <source>
        <dbReference type="EMBL" id="VVO01274.1"/>
    </source>
</evidence>
<dbReference type="OrthoDB" id="6969759at2"/>
<organism evidence="1 2">
    <name type="scientific">Pseudomonas fluorescens</name>
    <dbReference type="NCBI Taxonomy" id="294"/>
    <lineage>
        <taxon>Bacteria</taxon>
        <taxon>Pseudomonadati</taxon>
        <taxon>Pseudomonadota</taxon>
        <taxon>Gammaproteobacteria</taxon>
        <taxon>Pseudomonadales</taxon>
        <taxon>Pseudomonadaceae</taxon>
        <taxon>Pseudomonas</taxon>
    </lineage>
</organism>
<proteinExistence type="predicted"/>
<accession>A0A5E7D0D2</accession>
<name>A0A5E7D0D2_PSEFL</name>
<reference evidence="1 2" key="1">
    <citation type="submission" date="2019-09" db="EMBL/GenBank/DDBJ databases">
        <authorList>
            <person name="Chandra G."/>
            <person name="Truman W A."/>
        </authorList>
    </citation>
    <scope>NUCLEOTIDE SEQUENCE [LARGE SCALE GENOMIC DNA]</scope>
    <source>
        <strain evidence="1">PS691</strain>
    </source>
</reference>
<dbReference type="AlphaFoldDB" id="A0A5E7D0D2"/>
<dbReference type="EMBL" id="CABVHQ010000023">
    <property type="protein sequence ID" value="VVO01274.1"/>
    <property type="molecule type" value="Genomic_DNA"/>
</dbReference>
<sequence>MGIPRSISDAQKIDFGVPVTGYLCCAEFKPPCLIGIVFTDERGRFRDGGKIRTSRIEKVFVLKEYLVCETLSGSRYVVCHWLYENGATPTDYVLH</sequence>
<gene>
    <name evidence="1" type="ORF">PS691_02650</name>
</gene>
<protein>
    <submittedName>
        <fullName evidence="1">Uncharacterized protein</fullName>
    </submittedName>
</protein>
<dbReference type="Proteomes" id="UP000337909">
    <property type="component" value="Unassembled WGS sequence"/>
</dbReference>